<organism evidence="3">
    <name type="scientific">Aureoumbra lagunensis</name>
    <dbReference type="NCBI Taxonomy" id="44058"/>
    <lineage>
        <taxon>Eukaryota</taxon>
        <taxon>Sar</taxon>
        <taxon>Stramenopiles</taxon>
        <taxon>Ochrophyta</taxon>
        <taxon>Pelagophyceae</taxon>
        <taxon>Pelagomonadales</taxon>
        <taxon>Aureoumbra</taxon>
    </lineage>
</organism>
<evidence type="ECO:0000256" key="1">
    <source>
        <dbReference type="SAM" id="Coils"/>
    </source>
</evidence>
<name>A0A7S3JSK6_9STRA</name>
<evidence type="ECO:0000256" key="2">
    <source>
        <dbReference type="SAM" id="MobiDB-lite"/>
    </source>
</evidence>
<proteinExistence type="predicted"/>
<keyword evidence="1" id="KW-0175">Coiled coil</keyword>
<protein>
    <submittedName>
        <fullName evidence="3">Uncharacterized protein</fullName>
    </submittedName>
</protein>
<sequence length="201" mass="22778">MSGEDDDEKRQVVLNLENKEDDAANESDYESFDEDESQDADEPDDESFVEEDSQAEQKFWRKIWEEENQDELENVDVHPCHRSTISGGKPMTGDEYKQMNAELIAAHDQKNQAYEEALAEYSANLDPSLQDGFKLQHDFFKKITGGYSLLPPPGPTLTAMLNRNMAASLERAQAGEPPPGGYFSEHLKAHIETLKRKHSDI</sequence>
<evidence type="ECO:0000313" key="3">
    <source>
        <dbReference type="EMBL" id="CAE0363639.1"/>
    </source>
</evidence>
<accession>A0A7S3JSK6</accession>
<feature type="region of interest" description="Disordered" evidence="2">
    <location>
        <begin position="1"/>
        <end position="58"/>
    </location>
</feature>
<feature type="compositionally biased region" description="Acidic residues" evidence="2">
    <location>
        <begin position="23"/>
        <end position="54"/>
    </location>
</feature>
<gene>
    <name evidence="3" type="ORF">ALAG00032_LOCUS4380</name>
</gene>
<reference evidence="3" key="1">
    <citation type="submission" date="2021-01" db="EMBL/GenBank/DDBJ databases">
        <authorList>
            <person name="Corre E."/>
            <person name="Pelletier E."/>
            <person name="Niang G."/>
            <person name="Scheremetjew M."/>
            <person name="Finn R."/>
            <person name="Kale V."/>
            <person name="Holt S."/>
            <person name="Cochrane G."/>
            <person name="Meng A."/>
            <person name="Brown T."/>
            <person name="Cohen L."/>
        </authorList>
    </citation>
    <scope>NUCLEOTIDE SEQUENCE</scope>
    <source>
        <strain evidence="3">CCMP1510</strain>
    </source>
</reference>
<dbReference type="EMBL" id="HBIJ01006243">
    <property type="protein sequence ID" value="CAE0363639.1"/>
    <property type="molecule type" value="Transcribed_RNA"/>
</dbReference>
<dbReference type="AlphaFoldDB" id="A0A7S3JSK6"/>
<feature type="coiled-coil region" evidence="1">
    <location>
        <begin position="96"/>
        <end position="124"/>
    </location>
</feature>